<accession>A0A4Y8KLF9</accession>
<evidence type="ECO:0000313" key="5">
    <source>
        <dbReference type="Proteomes" id="UP000298218"/>
    </source>
</evidence>
<dbReference type="EMBL" id="SOHQ01000045">
    <property type="protein sequence ID" value="TFD75191.1"/>
    <property type="molecule type" value="Genomic_DNA"/>
</dbReference>
<comment type="caution">
    <text evidence="4">The sequence shown here is derived from an EMBL/GenBank/DDBJ whole genome shotgun (WGS) entry which is preliminary data.</text>
</comment>
<keyword evidence="5" id="KW-1185">Reference proteome</keyword>
<reference evidence="4 5" key="1">
    <citation type="submission" date="2019-03" db="EMBL/GenBank/DDBJ databases">
        <title>Genomics of glacier-inhabiting Cryobacterium strains.</title>
        <authorList>
            <person name="Liu Q."/>
            <person name="Xin Y.-H."/>
        </authorList>
    </citation>
    <scope>NUCLEOTIDE SEQUENCE [LARGE SCALE GENOMIC DNA]</scope>
    <source>
        <strain evidence="4 5">CGMCC 1.4292</strain>
    </source>
</reference>
<dbReference type="RefSeq" id="WP_134174896.1">
    <property type="nucleotide sequence ID" value="NZ_SODI01000001.1"/>
</dbReference>
<dbReference type="Proteomes" id="UP000298218">
    <property type="component" value="Unassembled WGS sequence"/>
</dbReference>
<dbReference type="PANTHER" id="PTHR30349:SF41">
    <property type="entry name" value="INTEGRASE_RECOMBINASE PROTEIN MJ0367-RELATED"/>
    <property type="match status" value="1"/>
</dbReference>
<dbReference type="OrthoDB" id="5464621at2"/>
<dbReference type="Gene3D" id="1.10.443.10">
    <property type="entry name" value="Intergrase catalytic core"/>
    <property type="match status" value="1"/>
</dbReference>
<organism evidence="4 5">
    <name type="scientific">Cryobacterium psychrophilum</name>
    <dbReference type="NCBI Taxonomy" id="41988"/>
    <lineage>
        <taxon>Bacteria</taxon>
        <taxon>Bacillati</taxon>
        <taxon>Actinomycetota</taxon>
        <taxon>Actinomycetes</taxon>
        <taxon>Micrococcales</taxon>
        <taxon>Microbacteriaceae</taxon>
        <taxon>Cryobacterium</taxon>
    </lineage>
</organism>
<dbReference type="InterPro" id="IPR002104">
    <property type="entry name" value="Integrase_catalytic"/>
</dbReference>
<gene>
    <name evidence="4" type="ORF">E3T53_16475</name>
</gene>
<dbReference type="GO" id="GO:0006310">
    <property type="term" value="P:DNA recombination"/>
    <property type="evidence" value="ECO:0007669"/>
    <property type="project" value="UniProtKB-KW"/>
</dbReference>
<protein>
    <submittedName>
        <fullName evidence="4">Integrase</fullName>
    </submittedName>
</protein>
<dbReference type="SUPFAM" id="SSF56349">
    <property type="entry name" value="DNA breaking-rejoining enzymes"/>
    <property type="match status" value="1"/>
</dbReference>
<evidence type="ECO:0000256" key="3">
    <source>
        <dbReference type="ARBA" id="ARBA00023172"/>
    </source>
</evidence>
<sequence>MTWTEDVDDYIRLRRQLGARLHGPEHLLHQFATHLTNASITAITITDAIAWSSVLPAGVTTPPATRASNRMTAVRGFADYMHALDPIHQVPPRGIFSDPLHRTNPYIYCRAEITAVIQAATALKGGSRAQTYPVLFALLAATGMRVGEAIALDGSAVDLDAGVLLISRGKGDPRLVPLHPTVTAALEGYAPWRDDHHDTARARSGAFFSDRAGERLKYAAVLDNWIQASTASGLRTATQQPRMHDLRHTFAVNALLGWYREGVDVAAKMPVLSIYLGHSRPADTYWYISAVPELLAYAATRLESSTARQLGKS</sequence>
<dbReference type="InterPro" id="IPR013762">
    <property type="entry name" value="Integrase-like_cat_sf"/>
</dbReference>
<dbReference type="InterPro" id="IPR050090">
    <property type="entry name" value="Tyrosine_recombinase_XerCD"/>
</dbReference>
<keyword evidence="3" id="KW-0233">DNA recombination</keyword>
<evidence type="ECO:0000256" key="2">
    <source>
        <dbReference type="ARBA" id="ARBA00023125"/>
    </source>
</evidence>
<name>A0A4Y8KLF9_9MICO</name>
<evidence type="ECO:0000313" key="4">
    <source>
        <dbReference type="EMBL" id="TFD75191.1"/>
    </source>
</evidence>
<dbReference type="PROSITE" id="PS51898">
    <property type="entry name" value="TYR_RECOMBINASE"/>
    <property type="match status" value="1"/>
</dbReference>
<dbReference type="InterPro" id="IPR011010">
    <property type="entry name" value="DNA_brk_join_enz"/>
</dbReference>
<dbReference type="AlphaFoldDB" id="A0A4Y8KLF9"/>
<evidence type="ECO:0000256" key="1">
    <source>
        <dbReference type="ARBA" id="ARBA00008857"/>
    </source>
</evidence>
<keyword evidence="2" id="KW-0238">DNA-binding</keyword>
<comment type="similarity">
    <text evidence="1">Belongs to the 'phage' integrase family.</text>
</comment>
<dbReference type="GO" id="GO:0015074">
    <property type="term" value="P:DNA integration"/>
    <property type="evidence" value="ECO:0007669"/>
    <property type="project" value="InterPro"/>
</dbReference>
<proteinExistence type="inferred from homology"/>
<dbReference type="Pfam" id="PF00589">
    <property type="entry name" value="Phage_integrase"/>
    <property type="match status" value="1"/>
</dbReference>
<dbReference type="PANTHER" id="PTHR30349">
    <property type="entry name" value="PHAGE INTEGRASE-RELATED"/>
    <property type="match status" value="1"/>
</dbReference>
<dbReference type="GO" id="GO:0003677">
    <property type="term" value="F:DNA binding"/>
    <property type="evidence" value="ECO:0007669"/>
    <property type="project" value="UniProtKB-KW"/>
</dbReference>